<feature type="compositionally biased region" description="Polar residues" evidence="1">
    <location>
        <begin position="227"/>
        <end position="238"/>
    </location>
</feature>
<evidence type="ECO:0000313" key="3">
    <source>
        <dbReference type="Proteomes" id="UP000829685"/>
    </source>
</evidence>
<accession>A0A9Q0APS7</accession>
<dbReference type="Proteomes" id="UP000829685">
    <property type="component" value="Unassembled WGS sequence"/>
</dbReference>
<evidence type="ECO:0000313" key="2">
    <source>
        <dbReference type="EMBL" id="KAI1868273.1"/>
    </source>
</evidence>
<gene>
    <name evidence="2" type="ORF">JX265_007096</name>
</gene>
<keyword evidence="3" id="KW-1185">Reference proteome</keyword>
<comment type="caution">
    <text evidence="2">The sequence shown here is derived from an EMBL/GenBank/DDBJ whole genome shotgun (WGS) entry which is preliminary data.</text>
</comment>
<evidence type="ECO:0000256" key="1">
    <source>
        <dbReference type="SAM" id="MobiDB-lite"/>
    </source>
</evidence>
<dbReference type="AlphaFoldDB" id="A0A9Q0APS7"/>
<dbReference type="EMBL" id="JAFIMR010000017">
    <property type="protein sequence ID" value="KAI1868273.1"/>
    <property type="molecule type" value="Genomic_DNA"/>
</dbReference>
<feature type="region of interest" description="Disordered" evidence="1">
    <location>
        <begin position="210"/>
        <end position="238"/>
    </location>
</feature>
<protein>
    <submittedName>
        <fullName evidence="2">Uncharacterized protein</fullName>
    </submittedName>
</protein>
<reference evidence="2" key="1">
    <citation type="submission" date="2021-03" db="EMBL/GenBank/DDBJ databases">
        <title>Revisited historic fungal species revealed as producer of novel bioactive compounds through whole genome sequencing and comparative genomics.</title>
        <authorList>
            <person name="Vignolle G.A."/>
            <person name="Hochenegger N."/>
            <person name="Mach R.L."/>
            <person name="Mach-Aigner A.R."/>
            <person name="Javad Rahimi M."/>
            <person name="Salim K.A."/>
            <person name="Chan C.M."/>
            <person name="Lim L.B.L."/>
            <person name="Cai F."/>
            <person name="Druzhinina I.S."/>
            <person name="U'Ren J.M."/>
            <person name="Derntl C."/>
        </authorList>
    </citation>
    <scope>NUCLEOTIDE SEQUENCE</scope>
    <source>
        <strain evidence="2">TUCIM 5799</strain>
    </source>
</reference>
<name>A0A9Q0APS7_9PEZI</name>
<organism evidence="2 3">
    <name type="scientific">Neoarthrinium moseri</name>
    <dbReference type="NCBI Taxonomy" id="1658444"/>
    <lineage>
        <taxon>Eukaryota</taxon>
        <taxon>Fungi</taxon>
        <taxon>Dikarya</taxon>
        <taxon>Ascomycota</taxon>
        <taxon>Pezizomycotina</taxon>
        <taxon>Sordariomycetes</taxon>
        <taxon>Xylariomycetidae</taxon>
        <taxon>Amphisphaeriales</taxon>
        <taxon>Apiosporaceae</taxon>
        <taxon>Neoarthrinium</taxon>
    </lineage>
</organism>
<proteinExistence type="predicted"/>
<sequence length="458" mass="50389">MAGCPGVPHAPVSIVDATLTRDNNGPFTAVSLSDTKLAATLDFPEEGIYIIYNNRAIQIAGAPCEHRACERSVLCLCKDNNPDDDAAKAPFFANGWDQMEDFRPCTGCLLIWFRLANIKYQVQARSLKFYARPRTLTCVPYLGSLVLSYEGDSELDPSLDLAPQEGTKNDDNNAPPYLLPWMLEAWNTFIQDGGAVASLSGNDFAPLTSAHRSNPSDSDWDWHDANGRNTTESSNGTRRSIATTGEHINGSQDSVDNNINGNNDGAMTGVVHYGNGNIIQAPSQDPHSYDASSHVNAQGASVEDFDMAVDDEGEETDEEDEFEDDADYLAVLMDPIDPKPGDPVGHAIKKTKYYNHMAVIKRALVGRAPTGAHYVPDFADFEDFVTIYSDEEEEEVQQVPQEVPQGVPEEEDDDADECVANYDIIDNEDTPGLPFSIQRFLAEPATRRSRRLLRLHAH</sequence>